<dbReference type="InterPro" id="IPR009057">
    <property type="entry name" value="Homeodomain-like_sf"/>
</dbReference>
<dbReference type="InterPro" id="IPR050109">
    <property type="entry name" value="HTH-type_TetR-like_transc_reg"/>
</dbReference>
<dbReference type="EMBL" id="CADIKM010000004">
    <property type="protein sequence ID" value="CAB3781838.1"/>
    <property type="molecule type" value="Genomic_DNA"/>
</dbReference>
<organism evidence="5 6">
    <name type="scientific">Pararobbsia alpina</name>
    <dbReference type="NCBI Taxonomy" id="621374"/>
    <lineage>
        <taxon>Bacteria</taxon>
        <taxon>Pseudomonadati</taxon>
        <taxon>Pseudomonadota</taxon>
        <taxon>Betaproteobacteria</taxon>
        <taxon>Burkholderiales</taxon>
        <taxon>Burkholderiaceae</taxon>
        <taxon>Pararobbsia</taxon>
    </lineage>
</organism>
<evidence type="ECO:0000256" key="2">
    <source>
        <dbReference type="PROSITE-ProRule" id="PRU00335"/>
    </source>
</evidence>
<evidence type="ECO:0000256" key="3">
    <source>
        <dbReference type="SAM" id="MobiDB-lite"/>
    </source>
</evidence>
<feature type="compositionally biased region" description="Low complexity" evidence="3">
    <location>
        <begin position="1"/>
        <end position="44"/>
    </location>
</feature>
<keyword evidence="1 2" id="KW-0238">DNA-binding</keyword>
<evidence type="ECO:0000259" key="4">
    <source>
        <dbReference type="PROSITE" id="PS50977"/>
    </source>
</evidence>
<evidence type="ECO:0000313" key="5">
    <source>
        <dbReference type="EMBL" id="CAB3781838.1"/>
    </source>
</evidence>
<dbReference type="Gene3D" id="1.10.357.10">
    <property type="entry name" value="Tetracycline Repressor, domain 2"/>
    <property type="match status" value="1"/>
</dbReference>
<protein>
    <recommendedName>
        <fullName evidence="4">HTH tetR-type domain-containing protein</fullName>
    </recommendedName>
</protein>
<dbReference type="InterPro" id="IPR041474">
    <property type="entry name" value="NicS_C"/>
</dbReference>
<dbReference type="PANTHER" id="PTHR30328">
    <property type="entry name" value="TRANSCRIPTIONAL REPRESSOR"/>
    <property type="match status" value="1"/>
</dbReference>
<dbReference type="AlphaFoldDB" id="A0A6S7AYB6"/>
<sequence length="282" mass="31014">MATRSRTTRAAAPAASDTTTPAVSAKANAETTPEAGAPPAARAARAPRKTVGKTSGKTADKTAGKTTDKTQTPAPRTAATRDPERTSAAILAAAVKEFKEHGYGGARIDAIAKRANINKRMLYHYFGDKDALYLAVLEGAYMQIRTAETRLHLADLDPVEGVRQLVLFTWRYYQEHPEFLSLLGTENLLKAKFLKRSARIFDLNSPLLSMLSDLLRRGEAAGQFKPDQDALDVYLSMAGMNFFYLSNRYTLTTTFRRDLGAKEELARWGEHVAEVILAYLKA</sequence>
<gene>
    <name evidence="5" type="ORF">LMG28138_01359</name>
</gene>
<dbReference type="Proteomes" id="UP000494115">
    <property type="component" value="Unassembled WGS sequence"/>
</dbReference>
<accession>A0A6S7AYB6</accession>
<feature type="domain" description="HTH tetR-type" evidence="4">
    <location>
        <begin position="84"/>
        <end position="144"/>
    </location>
</feature>
<feature type="region of interest" description="Disordered" evidence="3">
    <location>
        <begin position="1"/>
        <end position="85"/>
    </location>
</feature>
<dbReference type="PRINTS" id="PR00455">
    <property type="entry name" value="HTHTETR"/>
</dbReference>
<dbReference type="SUPFAM" id="SSF46689">
    <property type="entry name" value="Homeodomain-like"/>
    <property type="match status" value="1"/>
</dbReference>
<dbReference type="PROSITE" id="PS50977">
    <property type="entry name" value="HTH_TETR_2"/>
    <property type="match status" value="1"/>
</dbReference>
<keyword evidence="6" id="KW-1185">Reference proteome</keyword>
<name>A0A6S7AYB6_9BURK</name>
<dbReference type="InterPro" id="IPR036271">
    <property type="entry name" value="Tet_transcr_reg_TetR-rel_C_sf"/>
</dbReference>
<dbReference type="InterPro" id="IPR001647">
    <property type="entry name" value="HTH_TetR"/>
</dbReference>
<evidence type="ECO:0000256" key="1">
    <source>
        <dbReference type="ARBA" id="ARBA00023125"/>
    </source>
</evidence>
<evidence type="ECO:0000313" key="6">
    <source>
        <dbReference type="Proteomes" id="UP000494115"/>
    </source>
</evidence>
<dbReference type="RefSeq" id="WP_175103983.1">
    <property type="nucleotide sequence ID" value="NZ_CADIKM010000004.1"/>
</dbReference>
<feature type="DNA-binding region" description="H-T-H motif" evidence="2">
    <location>
        <begin position="107"/>
        <end position="126"/>
    </location>
</feature>
<dbReference type="GO" id="GO:0003677">
    <property type="term" value="F:DNA binding"/>
    <property type="evidence" value="ECO:0007669"/>
    <property type="project" value="UniProtKB-UniRule"/>
</dbReference>
<dbReference type="Pfam" id="PF17938">
    <property type="entry name" value="TetR_C_29"/>
    <property type="match status" value="1"/>
</dbReference>
<dbReference type="SUPFAM" id="SSF48498">
    <property type="entry name" value="Tetracyclin repressor-like, C-terminal domain"/>
    <property type="match status" value="1"/>
</dbReference>
<dbReference type="Pfam" id="PF00440">
    <property type="entry name" value="TetR_N"/>
    <property type="match status" value="1"/>
</dbReference>
<feature type="compositionally biased region" description="Low complexity" evidence="3">
    <location>
        <begin position="69"/>
        <end position="78"/>
    </location>
</feature>
<feature type="compositionally biased region" description="Basic and acidic residues" evidence="3">
    <location>
        <begin position="58"/>
        <end position="68"/>
    </location>
</feature>
<reference evidence="5 6" key="1">
    <citation type="submission" date="2020-04" db="EMBL/GenBank/DDBJ databases">
        <authorList>
            <person name="De Canck E."/>
        </authorList>
    </citation>
    <scope>NUCLEOTIDE SEQUENCE [LARGE SCALE GENOMIC DNA]</scope>
    <source>
        <strain evidence="5 6">LMG 28138</strain>
    </source>
</reference>
<dbReference type="PANTHER" id="PTHR30328:SF54">
    <property type="entry name" value="HTH-TYPE TRANSCRIPTIONAL REPRESSOR SCO4008"/>
    <property type="match status" value="1"/>
</dbReference>
<proteinExistence type="predicted"/>